<reference evidence="7" key="1">
    <citation type="journal article" date="2019" name="MBio">
        <title>Virus Genomes from Deep Sea Sediments Expand the Ocean Megavirome and Support Independent Origins of Viral Gigantism.</title>
        <authorList>
            <person name="Backstrom D."/>
            <person name="Yutin N."/>
            <person name="Jorgensen S.L."/>
            <person name="Dharamshi J."/>
            <person name="Homa F."/>
            <person name="Zaremba-Niedwiedzka K."/>
            <person name="Spang A."/>
            <person name="Wolf Y.I."/>
            <person name="Koonin E.V."/>
            <person name="Ettema T.J."/>
        </authorList>
    </citation>
    <scope>NUCLEOTIDE SEQUENCE</scope>
</reference>
<evidence type="ECO:0000256" key="2">
    <source>
        <dbReference type="ARBA" id="ARBA00007524"/>
    </source>
</evidence>
<gene>
    <name evidence="7" type="ORF">LCPAC201_00760</name>
</gene>
<evidence type="ECO:0000256" key="5">
    <source>
        <dbReference type="ARBA" id="ARBA00023136"/>
    </source>
</evidence>
<dbReference type="GO" id="GO:0016020">
    <property type="term" value="C:membrane"/>
    <property type="evidence" value="ECO:0007669"/>
    <property type="project" value="UniProtKB-SubCell"/>
</dbReference>
<dbReference type="InterPro" id="IPR004307">
    <property type="entry name" value="TspO_MBR"/>
</dbReference>
<feature type="transmembrane region" description="Helical" evidence="6">
    <location>
        <begin position="180"/>
        <end position="202"/>
    </location>
</feature>
<evidence type="ECO:0000256" key="3">
    <source>
        <dbReference type="ARBA" id="ARBA00022692"/>
    </source>
</evidence>
<keyword evidence="4 6" id="KW-1133">Transmembrane helix</keyword>
<feature type="transmembrane region" description="Helical" evidence="6">
    <location>
        <begin position="56"/>
        <end position="74"/>
    </location>
</feature>
<feature type="transmembrane region" description="Helical" evidence="6">
    <location>
        <begin position="152"/>
        <end position="174"/>
    </location>
</feature>
<feature type="transmembrane region" description="Helical" evidence="6">
    <location>
        <begin position="127"/>
        <end position="145"/>
    </location>
</feature>
<organism evidence="7">
    <name type="scientific">Pithovirus LCPAC201</name>
    <dbReference type="NCBI Taxonomy" id="2506591"/>
    <lineage>
        <taxon>Viruses</taxon>
        <taxon>Pithoviruses</taxon>
    </lineage>
</organism>
<dbReference type="Pfam" id="PF03073">
    <property type="entry name" value="TspO_MBR"/>
    <property type="match status" value="1"/>
</dbReference>
<evidence type="ECO:0000313" key="7">
    <source>
        <dbReference type="EMBL" id="QBK90775.1"/>
    </source>
</evidence>
<evidence type="ECO:0000256" key="4">
    <source>
        <dbReference type="ARBA" id="ARBA00022989"/>
    </source>
</evidence>
<dbReference type="EMBL" id="MK500498">
    <property type="protein sequence ID" value="QBK90775.1"/>
    <property type="molecule type" value="Genomic_DNA"/>
</dbReference>
<sequence>MVDIPANPEKTHKPIRREETTPLEQAGVGQYDISSSVRPDGSINYFHSDHVKSGAFWAYLVIIIIVALCLFMIIRNGNVDGWYDRLNRPGTLSTGGLLFVWVFIFIIILIAAYVGHVESKDEKTRMLLTWVFLLQIGILIIWGFLFHDRRNLVAAFYSGIVAFVLACWWIYLIWNVNRAVALLLVVHLIWIGYLVWSTWQILDKNE</sequence>
<proteinExistence type="inferred from homology"/>
<dbReference type="InterPro" id="IPR038330">
    <property type="entry name" value="TspO/MBR-related_sf"/>
</dbReference>
<comment type="subcellular location">
    <subcellularLocation>
        <location evidence="1">Membrane</location>
        <topology evidence="1">Multi-pass membrane protein</topology>
    </subcellularLocation>
</comment>
<evidence type="ECO:0000256" key="1">
    <source>
        <dbReference type="ARBA" id="ARBA00004141"/>
    </source>
</evidence>
<keyword evidence="5 6" id="KW-0472">Membrane</keyword>
<accession>A0A481Z5G0</accession>
<keyword evidence="3 6" id="KW-0812">Transmembrane</keyword>
<protein>
    <submittedName>
        <fullName evidence="7">TspO/MBR family protein</fullName>
    </submittedName>
</protein>
<evidence type="ECO:0000256" key="6">
    <source>
        <dbReference type="SAM" id="Phobius"/>
    </source>
</evidence>
<name>A0A481Z5G0_9VIRU</name>
<comment type="similarity">
    <text evidence="2">Belongs to the TspO/BZRP family.</text>
</comment>
<dbReference type="Gene3D" id="1.20.1260.100">
    <property type="entry name" value="TspO/MBR protein"/>
    <property type="match status" value="1"/>
</dbReference>
<feature type="transmembrane region" description="Helical" evidence="6">
    <location>
        <begin position="95"/>
        <end position="115"/>
    </location>
</feature>